<gene>
    <name evidence="1" type="ORF">GCM10009754_87650</name>
</gene>
<evidence type="ECO:0000313" key="2">
    <source>
        <dbReference type="Proteomes" id="UP001501116"/>
    </source>
</evidence>
<evidence type="ECO:0000313" key="1">
    <source>
        <dbReference type="EMBL" id="GAA1994776.1"/>
    </source>
</evidence>
<sequence>MGLELEHGAGRLVGQFGLAGQLWGGELAGAFEEQHGPLPHIQEVDLGVLTGVGFSVHEIASDCSFSATGNTSGWSLPPVCESDRSW</sequence>
<reference evidence="1 2" key="1">
    <citation type="journal article" date="2019" name="Int. J. Syst. Evol. Microbiol.">
        <title>The Global Catalogue of Microorganisms (GCM) 10K type strain sequencing project: providing services to taxonomists for standard genome sequencing and annotation.</title>
        <authorList>
            <consortium name="The Broad Institute Genomics Platform"/>
            <consortium name="The Broad Institute Genome Sequencing Center for Infectious Disease"/>
            <person name="Wu L."/>
            <person name="Ma J."/>
        </authorList>
    </citation>
    <scope>NUCLEOTIDE SEQUENCE [LARGE SCALE GENOMIC DNA]</scope>
    <source>
        <strain evidence="1 2">JCM 14545</strain>
    </source>
</reference>
<comment type="caution">
    <text evidence="1">The sequence shown here is derived from an EMBL/GenBank/DDBJ whole genome shotgun (WGS) entry which is preliminary data.</text>
</comment>
<keyword evidence="2" id="KW-1185">Reference proteome</keyword>
<protein>
    <submittedName>
        <fullName evidence="1">Uncharacterized protein</fullName>
    </submittedName>
</protein>
<organism evidence="1 2">
    <name type="scientific">Amycolatopsis minnesotensis</name>
    <dbReference type="NCBI Taxonomy" id="337894"/>
    <lineage>
        <taxon>Bacteria</taxon>
        <taxon>Bacillati</taxon>
        <taxon>Actinomycetota</taxon>
        <taxon>Actinomycetes</taxon>
        <taxon>Pseudonocardiales</taxon>
        <taxon>Pseudonocardiaceae</taxon>
        <taxon>Amycolatopsis</taxon>
    </lineage>
</organism>
<name>A0ABN2SYU1_9PSEU</name>
<dbReference type="EMBL" id="BAAANN010000085">
    <property type="protein sequence ID" value="GAA1994776.1"/>
    <property type="molecule type" value="Genomic_DNA"/>
</dbReference>
<proteinExistence type="predicted"/>
<dbReference type="Proteomes" id="UP001501116">
    <property type="component" value="Unassembled WGS sequence"/>
</dbReference>
<accession>A0ABN2SYU1</accession>